<dbReference type="RefSeq" id="WP_246116982.1">
    <property type="nucleotide sequence ID" value="NZ_BJUY01000007.1"/>
</dbReference>
<accession>A0A511ASN2</accession>
<comment type="caution">
    <text evidence="2">The sequence shown here is derived from an EMBL/GenBank/DDBJ whole genome shotgun (WGS) entry which is preliminary data.</text>
</comment>
<keyword evidence="1" id="KW-0472">Membrane</keyword>
<keyword evidence="1" id="KW-0812">Transmembrane</keyword>
<dbReference type="Proteomes" id="UP000321662">
    <property type="component" value="Unassembled WGS sequence"/>
</dbReference>
<evidence type="ECO:0000313" key="3">
    <source>
        <dbReference type="Proteomes" id="UP000321662"/>
    </source>
</evidence>
<sequence length="66" mass="7925">MKKKTFWLLAIGYSLLTFLLHNVLDTFLGEILMQISYFGLLYVVVWFIYSIISFGIKQFIYNRKHK</sequence>
<gene>
    <name evidence="2" type="ORF">AKA01nite_08260</name>
</gene>
<dbReference type="EMBL" id="BJUY01000007">
    <property type="protein sequence ID" value="GEK91204.1"/>
    <property type="molecule type" value="Genomic_DNA"/>
</dbReference>
<keyword evidence="3" id="KW-1185">Reference proteome</keyword>
<protein>
    <submittedName>
        <fullName evidence="2">Uncharacterized protein</fullName>
    </submittedName>
</protein>
<keyword evidence="1" id="KW-1133">Transmembrane helix</keyword>
<dbReference type="AlphaFoldDB" id="A0A511ASN2"/>
<reference evidence="2 3" key="1">
    <citation type="submission" date="2019-07" db="EMBL/GenBank/DDBJ databases">
        <title>Whole genome shotgun sequence of Alkalibacterium kapii NBRC 103247.</title>
        <authorList>
            <person name="Hosoyama A."/>
            <person name="Uohara A."/>
            <person name="Ohji S."/>
            <person name="Ichikawa N."/>
        </authorList>
    </citation>
    <scope>NUCLEOTIDE SEQUENCE [LARGE SCALE GENOMIC DNA]</scope>
    <source>
        <strain evidence="2 3">NBRC 103247</strain>
    </source>
</reference>
<evidence type="ECO:0000313" key="2">
    <source>
        <dbReference type="EMBL" id="GEK91204.1"/>
    </source>
</evidence>
<name>A0A511ASN2_9LACT</name>
<organism evidence="2 3">
    <name type="scientific">Alkalibacterium kapii</name>
    <dbReference type="NCBI Taxonomy" id="426704"/>
    <lineage>
        <taxon>Bacteria</taxon>
        <taxon>Bacillati</taxon>
        <taxon>Bacillota</taxon>
        <taxon>Bacilli</taxon>
        <taxon>Lactobacillales</taxon>
        <taxon>Carnobacteriaceae</taxon>
        <taxon>Alkalibacterium</taxon>
    </lineage>
</organism>
<evidence type="ECO:0000256" key="1">
    <source>
        <dbReference type="SAM" id="Phobius"/>
    </source>
</evidence>
<feature type="transmembrane region" description="Helical" evidence="1">
    <location>
        <begin position="35"/>
        <end position="56"/>
    </location>
</feature>
<proteinExistence type="predicted"/>